<dbReference type="InterPro" id="IPR011004">
    <property type="entry name" value="Trimer_LpxA-like_sf"/>
</dbReference>
<evidence type="ECO:0000313" key="7">
    <source>
        <dbReference type="Proteomes" id="UP000639859"/>
    </source>
</evidence>
<dbReference type="InterPro" id="IPR018357">
    <property type="entry name" value="Hexapep_transf_CS"/>
</dbReference>
<accession>A0ABS0T0P7</accession>
<comment type="caution">
    <text evidence="6">The sequence shown here is derived from an EMBL/GenBank/DDBJ whole genome shotgun (WGS) entry which is preliminary data.</text>
</comment>
<dbReference type="SMART" id="SM01266">
    <property type="entry name" value="Mac"/>
    <property type="match status" value="1"/>
</dbReference>
<comment type="similarity">
    <text evidence="1">Belongs to the transferase hexapeptide repeat family.</text>
</comment>
<sequence length="175" mass="18377">MLAGDLYDPMDAEIVADQEQALDWMERYNAPGQTIAQRQVLLKERFASVGPGANIRAPFHCDYGYNIVLGDGVFMNFGCVILDVTTVSIGDRTMIGPHVKIFAADHPRDAETRKTGLEFGRPVTIGKDVWIGGGAIIVPGVTIGDGAVIGAGAVVTRDVPAGATAVGNPARVKGG</sequence>
<keyword evidence="4" id="KW-0012">Acyltransferase</keyword>
<dbReference type="PROSITE" id="PS00101">
    <property type="entry name" value="HEXAPEP_TRANSFERASES"/>
    <property type="match status" value="1"/>
</dbReference>
<evidence type="ECO:0000256" key="2">
    <source>
        <dbReference type="ARBA" id="ARBA00022679"/>
    </source>
</evidence>
<feature type="domain" description="Maltose/galactoside acetyltransferase" evidence="5">
    <location>
        <begin position="1"/>
        <end position="51"/>
    </location>
</feature>
<dbReference type="Proteomes" id="UP000639859">
    <property type="component" value="Unassembled WGS sequence"/>
</dbReference>
<dbReference type="PANTHER" id="PTHR23416">
    <property type="entry name" value="SIALIC ACID SYNTHASE-RELATED"/>
    <property type="match status" value="1"/>
</dbReference>
<dbReference type="InterPro" id="IPR024688">
    <property type="entry name" value="Mac_dom"/>
</dbReference>
<keyword evidence="2" id="KW-0808">Transferase</keyword>
<dbReference type="Pfam" id="PF12464">
    <property type="entry name" value="Mac"/>
    <property type="match status" value="1"/>
</dbReference>
<name>A0ABS0T0P7_9CAUL</name>
<dbReference type="EMBL" id="JADWOX010000012">
    <property type="protein sequence ID" value="MBI1685374.1"/>
    <property type="molecule type" value="Genomic_DNA"/>
</dbReference>
<evidence type="ECO:0000313" key="6">
    <source>
        <dbReference type="EMBL" id="MBI1685374.1"/>
    </source>
</evidence>
<dbReference type="InterPro" id="IPR051159">
    <property type="entry name" value="Hexapeptide_acetyltransf"/>
</dbReference>
<keyword evidence="7" id="KW-1185">Reference proteome</keyword>
<evidence type="ECO:0000256" key="4">
    <source>
        <dbReference type="ARBA" id="ARBA00023315"/>
    </source>
</evidence>
<dbReference type="Pfam" id="PF00132">
    <property type="entry name" value="Hexapep"/>
    <property type="match status" value="1"/>
</dbReference>
<protein>
    <submittedName>
        <fullName evidence="6">Sugar O-acetyltransferase</fullName>
    </submittedName>
</protein>
<reference evidence="6 7" key="1">
    <citation type="submission" date="2020-11" db="EMBL/GenBank/DDBJ databases">
        <title>genome sequence of strain KACC 18849.</title>
        <authorList>
            <person name="Gao J."/>
            <person name="Zhang X."/>
        </authorList>
    </citation>
    <scope>NUCLEOTIDE SEQUENCE [LARGE SCALE GENOMIC DNA]</scope>
    <source>
        <strain evidence="6 7">KACC 18849</strain>
    </source>
</reference>
<evidence type="ECO:0000259" key="5">
    <source>
        <dbReference type="SMART" id="SM01266"/>
    </source>
</evidence>
<dbReference type="InterPro" id="IPR001451">
    <property type="entry name" value="Hexapep"/>
</dbReference>
<dbReference type="PANTHER" id="PTHR23416:SF23">
    <property type="entry name" value="ACETYLTRANSFERASE C18B11.09C-RELATED"/>
    <property type="match status" value="1"/>
</dbReference>
<evidence type="ECO:0000256" key="3">
    <source>
        <dbReference type="ARBA" id="ARBA00022737"/>
    </source>
</evidence>
<evidence type="ECO:0000256" key="1">
    <source>
        <dbReference type="ARBA" id="ARBA00007274"/>
    </source>
</evidence>
<organism evidence="6 7">
    <name type="scientific">Caulobacter hibisci</name>
    <dbReference type="NCBI Taxonomy" id="2035993"/>
    <lineage>
        <taxon>Bacteria</taxon>
        <taxon>Pseudomonadati</taxon>
        <taxon>Pseudomonadota</taxon>
        <taxon>Alphaproteobacteria</taxon>
        <taxon>Caulobacterales</taxon>
        <taxon>Caulobacteraceae</taxon>
        <taxon>Caulobacter</taxon>
    </lineage>
</organism>
<dbReference type="CDD" id="cd03357">
    <property type="entry name" value="LbH_MAT_GAT"/>
    <property type="match status" value="1"/>
</dbReference>
<proteinExistence type="inferred from homology"/>
<keyword evidence="3" id="KW-0677">Repeat</keyword>
<dbReference type="SUPFAM" id="SSF51161">
    <property type="entry name" value="Trimeric LpxA-like enzymes"/>
    <property type="match status" value="1"/>
</dbReference>
<gene>
    <name evidence="6" type="ORF">I4Q42_17015</name>
</gene>
<dbReference type="Gene3D" id="2.160.10.10">
    <property type="entry name" value="Hexapeptide repeat proteins"/>
    <property type="match status" value="1"/>
</dbReference>